<evidence type="ECO:0000313" key="3">
    <source>
        <dbReference type="Proteomes" id="UP000093514"/>
    </source>
</evidence>
<dbReference type="AlphaFoldDB" id="A0A1C0A656"/>
<dbReference type="RefSeq" id="WP_068719505.1">
    <property type="nucleotide sequence ID" value="NZ_LWDV01000010.1"/>
</dbReference>
<proteinExistence type="predicted"/>
<gene>
    <name evidence="2" type="ORF">U472_14785</name>
</gene>
<protein>
    <recommendedName>
        <fullName evidence="1">Bacterial repeat domain-containing protein</fullName>
    </recommendedName>
</protein>
<dbReference type="Pfam" id="PF18998">
    <property type="entry name" value="Flg_new_2"/>
    <property type="match status" value="2"/>
</dbReference>
<dbReference type="InterPro" id="IPR044060">
    <property type="entry name" value="Bacterial_rp_domain"/>
</dbReference>
<organism evidence="2 3">
    <name type="scientific">Orenia metallireducens</name>
    <dbReference type="NCBI Taxonomy" id="1413210"/>
    <lineage>
        <taxon>Bacteria</taxon>
        <taxon>Bacillati</taxon>
        <taxon>Bacillota</taxon>
        <taxon>Clostridia</taxon>
        <taxon>Halanaerobiales</taxon>
        <taxon>Halobacteroidaceae</taxon>
        <taxon>Orenia</taxon>
    </lineage>
</organism>
<sequence>MNKYINKLFIGILLIFTFIFVFAGTSFAFSLTVNSDHGTVTKNPNQADYPDGTNVELTATPDTAYIFSHWEDNLGNNLGTTNPITITMDSNKTITAVYSEQYQLNTSTDYGEIEVTGTYPNLHLKAVANAGYEFDHWGGDVNFDINSQEGDILMDSNKSVTATFVEGKVTDFEIGPRHIVKEVDVRKFEFRPEARLEGYSNDVTILFQFSADAPNIYVINTSNDLLEADANSSTDIEYDESNGKVVFKNGFFSDMPINNTYEVRLGSQQGPTLATFTIKSSYASPRIDVRVENHFQYGILDPGKVYYLKNKSDLIVDVTAQSDIADQRFIRSSQDTEPDTLNRSISLDTTWRTIDGGSDIAGILNQRITKTNWQIDNITPFTEELNKLPAGTELNVIAVRMKASAFGAETPTDHTYYFALDVDDDPEVIGVTPGVSFKEILNQTTDSQKIEIVKANSAEYSQPEIKISFSENYSGFEGGSLTPEDLINTRGVKVDDDRVIDDIVNDYLYETDDQFDQVVDVHFRVIDYNENTKTATIFPYGTLKEGKYVIRVTATDISGNVNDTDTLTPGVTGFTFMLEVNENRPIINNITLKDNKDKQVDKVISTNGGKLYFDVHNSEEVRYQIRSGADVGQPWTYRYKTNLDKKTDYIEEDLASLISSLEDETYEVIIIADDIQISPDLISEIQSINLDSTNNDIEGDIKAQLESAGITLDEQRTQIKAFRFKVDGTAPQIISNIQYYNSKTTTIEDTSNGTFGVIYTAIPQFQLIISDISNITDLRHIEFVKEGESGGIAGELLNSLIPLTVDSIPTNISATMQTDIKNEIDQGKNVYLIKFRPKSSLADGIYNLQMDIQDEWGNGSGLINFLALFEYQNVVADIEFNINDGEKLSVNESSTIRIDFKENREIKLTSLTVKIDEKTIIEAGEQVTETKKDYYISKITNTQDGNEVVSRIIIFAKTPFLGGNHKVTVLAEDKYSELPAKELSFTVTPRKGFGFGRLLIY</sequence>
<feature type="domain" description="Bacterial repeat" evidence="1">
    <location>
        <begin position="116"/>
        <end position="166"/>
    </location>
</feature>
<comment type="caution">
    <text evidence="2">The sequence shown here is derived from an EMBL/GenBank/DDBJ whole genome shotgun (WGS) entry which is preliminary data.</text>
</comment>
<dbReference type="OrthoDB" id="2082707at2"/>
<dbReference type="EMBL" id="LWDV01000010">
    <property type="protein sequence ID" value="OCL25593.1"/>
    <property type="molecule type" value="Genomic_DNA"/>
</dbReference>
<reference evidence="2 3" key="2">
    <citation type="submission" date="2016-08" db="EMBL/GenBank/DDBJ databases">
        <title>Orenia metallireducens sp. nov. strain Z6, a Novel Metal-reducing Firmicute from the Deep Subsurface.</title>
        <authorList>
            <person name="Maxim B.I."/>
            <person name="Kenneth K."/>
            <person name="Flynn T.M."/>
            <person name="Oloughlin E.J."/>
            <person name="Locke R.A."/>
            <person name="Weber J.R."/>
            <person name="Egan S.M."/>
            <person name="Mackie R.I."/>
            <person name="Cann I.K."/>
        </authorList>
    </citation>
    <scope>NUCLEOTIDE SEQUENCE [LARGE SCALE GENOMIC DNA]</scope>
    <source>
        <strain evidence="2 3">Z6</strain>
    </source>
</reference>
<evidence type="ECO:0000313" key="2">
    <source>
        <dbReference type="EMBL" id="OCL25593.1"/>
    </source>
</evidence>
<dbReference type="Proteomes" id="UP000093514">
    <property type="component" value="Unassembled WGS sequence"/>
</dbReference>
<evidence type="ECO:0000259" key="1">
    <source>
        <dbReference type="Pfam" id="PF18998"/>
    </source>
</evidence>
<name>A0A1C0A656_9FIRM</name>
<accession>A0A1C0A656</accession>
<keyword evidence="3" id="KW-1185">Reference proteome</keyword>
<reference evidence="3" key="1">
    <citation type="submission" date="2016-07" db="EMBL/GenBank/DDBJ databases">
        <authorList>
            <person name="Florea S."/>
            <person name="Webb J.S."/>
            <person name="Jaromczyk J."/>
            <person name="Schardl C.L."/>
        </authorList>
    </citation>
    <scope>NUCLEOTIDE SEQUENCE [LARGE SCALE GENOMIC DNA]</scope>
    <source>
        <strain evidence="3">Z6</strain>
    </source>
</reference>
<feature type="domain" description="Bacterial repeat" evidence="1">
    <location>
        <begin position="30"/>
        <end position="100"/>
    </location>
</feature>